<evidence type="ECO:0000313" key="4">
    <source>
        <dbReference type="Proteomes" id="UP000197619"/>
    </source>
</evidence>
<feature type="region of interest" description="Disordered" evidence="1">
    <location>
        <begin position="29"/>
        <end position="82"/>
    </location>
</feature>
<name>A0A218UHP4_9PASE</name>
<dbReference type="InterPro" id="IPR024771">
    <property type="entry name" value="SUZ"/>
</dbReference>
<protein>
    <submittedName>
        <fullName evidence="3">SUZ domain-containing protein 1</fullName>
    </submittedName>
</protein>
<evidence type="ECO:0000256" key="1">
    <source>
        <dbReference type="SAM" id="MobiDB-lite"/>
    </source>
</evidence>
<proteinExistence type="predicted"/>
<dbReference type="InterPro" id="IPR011993">
    <property type="entry name" value="PH-like_dom_sf"/>
</dbReference>
<dbReference type="SUPFAM" id="SSF50729">
    <property type="entry name" value="PH domain-like"/>
    <property type="match status" value="1"/>
</dbReference>
<feature type="compositionally biased region" description="Polar residues" evidence="1">
    <location>
        <begin position="257"/>
        <end position="266"/>
    </location>
</feature>
<dbReference type="PANTHER" id="PTHR31796">
    <property type="entry name" value="SUZ DOMAIN-CONTAINING PROTEIN 1"/>
    <property type="match status" value="1"/>
</dbReference>
<dbReference type="PROSITE" id="PS51673">
    <property type="entry name" value="SUZ"/>
    <property type="match status" value="1"/>
</dbReference>
<feature type="compositionally biased region" description="Polar residues" evidence="1">
    <location>
        <begin position="66"/>
        <end position="77"/>
    </location>
</feature>
<dbReference type="Gene3D" id="2.30.29.30">
    <property type="entry name" value="Pleckstrin-homology domain (PH domain)/Phosphotyrosine-binding domain (PTB)"/>
    <property type="match status" value="1"/>
</dbReference>
<keyword evidence="4" id="KW-1185">Reference proteome</keyword>
<accession>A0A218UHP4</accession>
<organism evidence="3 4">
    <name type="scientific">Lonchura striata</name>
    <name type="common">white-rumped munia</name>
    <dbReference type="NCBI Taxonomy" id="40157"/>
    <lineage>
        <taxon>Eukaryota</taxon>
        <taxon>Metazoa</taxon>
        <taxon>Chordata</taxon>
        <taxon>Craniata</taxon>
        <taxon>Vertebrata</taxon>
        <taxon>Euteleostomi</taxon>
        <taxon>Archelosauria</taxon>
        <taxon>Archosauria</taxon>
        <taxon>Dinosauria</taxon>
        <taxon>Saurischia</taxon>
        <taxon>Theropoda</taxon>
        <taxon>Coelurosauria</taxon>
        <taxon>Aves</taxon>
        <taxon>Neognathae</taxon>
        <taxon>Neoaves</taxon>
        <taxon>Telluraves</taxon>
        <taxon>Australaves</taxon>
        <taxon>Passeriformes</taxon>
        <taxon>Passeroidea</taxon>
        <taxon>Estrildidae</taxon>
        <taxon>Estrildinae</taxon>
        <taxon>Lonchura</taxon>
    </lineage>
</organism>
<sequence length="299" mass="32338">MEDEEVAESWEEAADSGEIDRRLEKKLKITQKESRKSKSPPKVPIVIQDDSLPAGPPPQIRILKRPTSNGVLSSPHSASRPAFPVKSLAQREAEYAEARKRILGSASPEEEQEKPILDRAAEWQLDQPAWSGRLRITAKGSTAFIKLEDKVSAWGGLCLLFHGFHSHRWVRQQSELARQAQDLEQGPKLDLGFKEGQTIKLNIANMKKKEGGTGSSRPRPAGLGGLSLLPPPPGGKSSSGERPAPLSTPAQLPGTPITDSLLSWPQPTAAPAADVWGDFAQASGSSSNQAQGNTGWVQF</sequence>
<feature type="compositionally biased region" description="Low complexity" evidence="1">
    <location>
        <begin position="280"/>
        <end position="293"/>
    </location>
</feature>
<comment type="caution">
    <text evidence="3">The sequence shown here is derived from an EMBL/GenBank/DDBJ whole genome shotgun (WGS) entry which is preliminary data.</text>
</comment>
<feature type="domain" description="SUZ" evidence="2">
    <location>
        <begin position="42"/>
        <end position="107"/>
    </location>
</feature>
<dbReference type="InterPro" id="IPR039228">
    <property type="entry name" value="SZRD1"/>
</dbReference>
<dbReference type="PANTHER" id="PTHR31796:SF2">
    <property type="entry name" value="SUZ DOMAIN-CONTAINING PROTEIN 1"/>
    <property type="match status" value="1"/>
</dbReference>
<reference evidence="3 4" key="1">
    <citation type="submission" date="2017-05" db="EMBL/GenBank/DDBJ databases">
        <title>Genome of assembly of the Bengalese finch, Lonchura striata domestica.</title>
        <authorList>
            <person name="Colquitt B.M."/>
            <person name="Brainard M.S."/>
        </authorList>
    </citation>
    <scope>NUCLEOTIDE SEQUENCE [LARGE SCALE GENOMIC DNA]</scope>
    <source>
        <strain evidence="3">White83orange57</strain>
    </source>
</reference>
<feature type="region of interest" description="Disordered" evidence="1">
    <location>
        <begin position="205"/>
        <end position="299"/>
    </location>
</feature>
<gene>
    <name evidence="3" type="primary">SZRD1</name>
    <name evidence="3" type="ORF">RLOC_00004157</name>
</gene>
<dbReference type="Proteomes" id="UP000197619">
    <property type="component" value="Unassembled WGS sequence"/>
</dbReference>
<dbReference type="STRING" id="299123.ENSLSDP00000023922"/>
<dbReference type="EMBL" id="MUZQ01000294">
    <property type="protein sequence ID" value="OWK53289.1"/>
    <property type="molecule type" value="Genomic_DNA"/>
</dbReference>
<evidence type="ECO:0000313" key="3">
    <source>
        <dbReference type="EMBL" id="OWK53289.1"/>
    </source>
</evidence>
<evidence type="ECO:0000259" key="2">
    <source>
        <dbReference type="PROSITE" id="PS51673"/>
    </source>
</evidence>
<dbReference type="AlphaFoldDB" id="A0A218UHP4"/>
<dbReference type="Pfam" id="PF12752">
    <property type="entry name" value="SUZ"/>
    <property type="match status" value="1"/>
</dbReference>